<sequence>MGGSLIQRTTRGCRTWGTLNSESLIITTLGWLDCVCEPYKCTFPNCGLACAAVLRRARGAEFHEDKQVEQIRQNQ</sequence>
<organism evidence="1 2">
    <name type="scientific">Punica granatum</name>
    <name type="common">Pomegranate</name>
    <dbReference type="NCBI Taxonomy" id="22663"/>
    <lineage>
        <taxon>Eukaryota</taxon>
        <taxon>Viridiplantae</taxon>
        <taxon>Streptophyta</taxon>
        <taxon>Embryophyta</taxon>
        <taxon>Tracheophyta</taxon>
        <taxon>Spermatophyta</taxon>
        <taxon>Magnoliopsida</taxon>
        <taxon>eudicotyledons</taxon>
        <taxon>Gunneridae</taxon>
        <taxon>Pentapetalae</taxon>
        <taxon>rosids</taxon>
        <taxon>malvids</taxon>
        <taxon>Myrtales</taxon>
        <taxon>Lythraceae</taxon>
        <taxon>Punica</taxon>
    </lineage>
</organism>
<dbReference type="EMBL" id="PGOL01000714">
    <property type="protein sequence ID" value="PKI65876.1"/>
    <property type="molecule type" value="Genomic_DNA"/>
</dbReference>
<dbReference type="Proteomes" id="UP000233551">
    <property type="component" value="Unassembled WGS sequence"/>
</dbReference>
<reference evidence="1 2" key="1">
    <citation type="submission" date="2017-11" db="EMBL/GenBank/DDBJ databases">
        <title>De-novo sequencing of pomegranate (Punica granatum L.) genome.</title>
        <authorList>
            <person name="Akparov Z."/>
            <person name="Amiraslanov A."/>
            <person name="Hajiyeva S."/>
            <person name="Abbasov M."/>
            <person name="Kaur K."/>
            <person name="Hamwieh A."/>
            <person name="Solovyev V."/>
            <person name="Salamov A."/>
            <person name="Braich B."/>
            <person name="Kosarev P."/>
            <person name="Mahmoud A."/>
            <person name="Hajiyev E."/>
            <person name="Babayeva S."/>
            <person name="Izzatullayeva V."/>
            <person name="Mammadov A."/>
            <person name="Mammadov A."/>
            <person name="Sharifova S."/>
            <person name="Ojaghi J."/>
            <person name="Eynullazada K."/>
            <person name="Bayramov B."/>
            <person name="Abdulazimova A."/>
            <person name="Shahmuradov I."/>
        </authorList>
    </citation>
    <scope>NUCLEOTIDE SEQUENCE [LARGE SCALE GENOMIC DNA]</scope>
    <source>
        <strain evidence="2">cv. AG2017</strain>
        <tissue evidence="1">Leaf</tissue>
    </source>
</reference>
<proteinExistence type="predicted"/>
<comment type="caution">
    <text evidence="1">The sequence shown here is derived from an EMBL/GenBank/DDBJ whole genome shotgun (WGS) entry which is preliminary data.</text>
</comment>
<name>A0A2I0KDP8_PUNGR</name>
<evidence type="ECO:0000313" key="2">
    <source>
        <dbReference type="Proteomes" id="UP000233551"/>
    </source>
</evidence>
<keyword evidence="2" id="KW-1185">Reference proteome</keyword>
<protein>
    <submittedName>
        <fullName evidence="1">Uncharacterized protein</fullName>
    </submittedName>
</protein>
<gene>
    <name evidence="1" type="ORF">CRG98_013731</name>
</gene>
<evidence type="ECO:0000313" key="1">
    <source>
        <dbReference type="EMBL" id="PKI65876.1"/>
    </source>
</evidence>
<accession>A0A2I0KDP8</accession>
<dbReference type="AlphaFoldDB" id="A0A2I0KDP8"/>